<sequence>MIAKVLGYSIGALFIVILLAPIPLSIWFIVDRISLLTSATPARAIIEECYRHRRSGTNAKVSWGPVAVTVEGLKVKGDFKWSKKKWCESTIGDEVTVLLHPTDKNKHRIHTFFQFWFLPLVMTLICIVFYPLSYRAKKRKDAEKKAVEESKE</sequence>
<proteinExistence type="predicted"/>
<protein>
    <recommendedName>
        <fullName evidence="4">DUF3592 domain-containing protein</fullName>
    </recommendedName>
</protein>
<evidence type="ECO:0000313" key="3">
    <source>
        <dbReference type="Proteomes" id="UP001156870"/>
    </source>
</evidence>
<keyword evidence="3" id="KW-1185">Reference proteome</keyword>
<dbReference type="EMBL" id="BSPD01000094">
    <property type="protein sequence ID" value="GLS27969.1"/>
    <property type="molecule type" value="Genomic_DNA"/>
</dbReference>
<gene>
    <name evidence="2" type="ORF">GCM10007877_36880</name>
</gene>
<evidence type="ECO:0000256" key="1">
    <source>
        <dbReference type="SAM" id="Phobius"/>
    </source>
</evidence>
<feature type="transmembrane region" description="Helical" evidence="1">
    <location>
        <begin position="7"/>
        <end position="30"/>
    </location>
</feature>
<reference evidence="2 3" key="1">
    <citation type="journal article" date="2014" name="Int. J. Syst. Evol. Microbiol.">
        <title>Complete genome sequence of Corynebacterium casei LMG S-19264T (=DSM 44701T), isolated from a smear-ripened cheese.</title>
        <authorList>
            <consortium name="US DOE Joint Genome Institute (JGI-PGF)"/>
            <person name="Walter F."/>
            <person name="Albersmeier A."/>
            <person name="Kalinowski J."/>
            <person name="Ruckert C."/>
        </authorList>
    </citation>
    <scope>NUCLEOTIDE SEQUENCE [LARGE SCALE GENOMIC DNA]</scope>
    <source>
        <strain evidence="2 3">NBRC 110095</strain>
    </source>
</reference>
<keyword evidence="1" id="KW-0812">Transmembrane</keyword>
<dbReference type="RefSeq" id="WP_232594791.1">
    <property type="nucleotide sequence ID" value="NZ_BSPD01000094.1"/>
</dbReference>
<keyword evidence="1" id="KW-0472">Membrane</keyword>
<accession>A0AA37T9H3</accession>
<name>A0AA37T9H3_9GAMM</name>
<evidence type="ECO:0000313" key="2">
    <source>
        <dbReference type="EMBL" id="GLS27969.1"/>
    </source>
</evidence>
<keyword evidence="1" id="KW-1133">Transmembrane helix</keyword>
<evidence type="ECO:0008006" key="4">
    <source>
        <dbReference type="Google" id="ProtNLM"/>
    </source>
</evidence>
<dbReference type="Proteomes" id="UP001156870">
    <property type="component" value="Unassembled WGS sequence"/>
</dbReference>
<feature type="transmembrane region" description="Helical" evidence="1">
    <location>
        <begin position="113"/>
        <end position="132"/>
    </location>
</feature>
<comment type="caution">
    <text evidence="2">The sequence shown here is derived from an EMBL/GenBank/DDBJ whole genome shotgun (WGS) entry which is preliminary data.</text>
</comment>
<organism evidence="2 3">
    <name type="scientific">Marinibactrum halimedae</name>
    <dbReference type="NCBI Taxonomy" id="1444977"/>
    <lineage>
        <taxon>Bacteria</taxon>
        <taxon>Pseudomonadati</taxon>
        <taxon>Pseudomonadota</taxon>
        <taxon>Gammaproteobacteria</taxon>
        <taxon>Cellvibrionales</taxon>
        <taxon>Cellvibrionaceae</taxon>
        <taxon>Marinibactrum</taxon>
    </lineage>
</organism>
<dbReference type="AlphaFoldDB" id="A0AA37T9H3"/>